<feature type="transmembrane region" description="Helical" evidence="1">
    <location>
        <begin position="21"/>
        <end position="39"/>
    </location>
</feature>
<evidence type="ECO:0000256" key="1">
    <source>
        <dbReference type="SAM" id="Phobius"/>
    </source>
</evidence>
<dbReference type="AlphaFoldDB" id="A0AAW7MLN7"/>
<feature type="transmembrane region" description="Helical" evidence="1">
    <location>
        <begin position="45"/>
        <end position="66"/>
    </location>
</feature>
<dbReference type="Proteomes" id="UP001172791">
    <property type="component" value="Unassembled WGS sequence"/>
</dbReference>
<comment type="caution">
    <text evidence="2">The sequence shown here is derived from an EMBL/GenBank/DDBJ whole genome shotgun (WGS) entry which is preliminary data.</text>
</comment>
<protein>
    <submittedName>
        <fullName evidence="2">Uncharacterized protein</fullName>
    </submittedName>
</protein>
<keyword evidence="1" id="KW-1133">Transmembrane helix</keyword>
<organism evidence="2 5">
    <name type="scientific">Pandoraea cepalis</name>
    <dbReference type="NCBI Taxonomy" id="2508294"/>
    <lineage>
        <taxon>Bacteria</taxon>
        <taxon>Pseudomonadati</taxon>
        <taxon>Pseudomonadota</taxon>
        <taxon>Betaproteobacteria</taxon>
        <taxon>Burkholderiales</taxon>
        <taxon>Burkholderiaceae</taxon>
        <taxon>Pandoraea</taxon>
    </lineage>
</organism>
<gene>
    <name evidence="2" type="ORF">DBA34_10270</name>
    <name evidence="3" type="ORF">DBB29_08650</name>
</gene>
<proteinExistence type="predicted"/>
<evidence type="ECO:0000313" key="4">
    <source>
        <dbReference type="Proteomes" id="UP001172788"/>
    </source>
</evidence>
<sequence>MSDFHRLTETTANRAYLVQTLTAHIAAFAFIANITLGIVDACNGHYAGLPARLGVAAFTIAAWFSASFRANLMRGRTTDGRALELLRRPSNWLPSFAFDRAVLGNETVELLPPETK</sequence>
<accession>A0AAW7MLN7</accession>
<keyword evidence="1" id="KW-0812">Transmembrane</keyword>
<dbReference type="EMBL" id="QAID01000035">
    <property type="protein sequence ID" value="MDN4578184.1"/>
    <property type="molecule type" value="Genomic_DNA"/>
</dbReference>
<evidence type="ECO:0000313" key="3">
    <source>
        <dbReference type="EMBL" id="MDN4578184.1"/>
    </source>
</evidence>
<evidence type="ECO:0000313" key="5">
    <source>
        <dbReference type="Proteomes" id="UP001172791"/>
    </source>
</evidence>
<dbReference type="EMBL" id="QAIC01000037">
    <property type="protein sequence ID" value="MDN4573642.1"/>
    <property type="molecule type" value="Genomic_DNA"/>
</dbReference>
<evidence type="ECO:0000313" key="2">
    <source>
        <dbReference type="EMBL" id="MDN4573642.1"/>
    </source>
</evidence>
<keyword evidence="4" id="KW-1185">Reference proteome</keyword>
<dbReference type="Proteomes" id="UP001172788">
    <property type="component" value="Unassembled WGS sequence"/>
</dbReference>
<name>A0AAW7MLN7_9BURK</name>
<reference evidence="2" key="1">
    <citation type="submission" date="2018-04" db="EMBL/GenBank/DDBJ databases">
        <authorList>
            <person name="Jy Z."/>
        </authorList>
    </citation>
    <scope>NUCLEOTIDE SEQUENCE</scope>
    <source>
        <strain evidence="3">AS13</strain>
        <strain evidence="2">LA18</strain>
    </source>
</reference>
<dbReference type="RefSeq" id="WP_301234505.1">
    <property type="nucleotide sequence ID" value="NZ_QAIC01000037.1"/>
</dbReference>
<keyword evidence="1" id="KW-0472">Membrane</keyword>